<reference evidence="1 2" key="2">
    <citation type="submission" date="2018-11" db="EMBL/GenBank/DDBJ databases">
        <authorList>
            <consortium name="Pathogen Informatics"/>
        </authorList>
    </citation>
    <scope>NUCLEOTIDE SEQUENCE [LARGE SCALE GENOMIC DNA]</scope>
</reference>
<protein>
    <submittedName>
        <fullName evidence="1 3">Uncharacterized protein</fullName>
    </submittedName>
</protein>
<evidence type="ECO:0000313" key="1">
    <source>
        <dbReference type="EMBL" id="VDO11276.1"/>
    </source>
</evidence>
<dbReference type="AlphaFoldDB" id="A0A0R3TVC1"/>
<keyword evidence="2" id="KW-1185">Reference proteome</keyword>
<evidence type="ECO:0000313" key="2">
    <source>
        <dbReference type="Proteomes" id="UP000278807"/>
    </source>
</evidence>
<evidence type="ECO:0000313" key="3">
    <source>
        <dbReference type="WBParaSite" id="HNAJ_0001176601-mRNA-1"/>
    </source>
</evidence>
<dbReference type="WBParaSite" id="HNAJ_0001176601-mRNA-1">
    <property type="protein sequence ID" value="HNAJ_0001176601-mRNA-1"/>
    <property type="gene ID" value="HNAJ_0001176601"/>
</dbReference>
<organism evidence="3">
    <name type="scientific">Rodentolepis nana</name>
    <name type="common">Dwarf tapeworm</name>
    <name type="synonym">Hymenolepis nana</name>
    <dbReference type="NCBI Taxonomy" id="102285"/>
    <lineage>
        <taxon>Eukaryota</taxon>
        <taxon>Metazoa</taxon>
        <taxon>Spiralia</taxon>
        <taxon>Lophotrochozoa</taxon>
        <taxon>Platyhelminthes</taxon>
        <taxon>Cestoda</taxon>
        <taxon>Eucestoda</taxon>
        <taxon>Cyclophyllidea</taxon>
        <taxon>Hymenolepididae</taxon>
        <taxon>Rodentolepis</taxon>
    </lineage>
</organism>
<accession>A0A0R3TVC1</accession>
<dbReference type="Proteomes" id="UP000278807">
    <property type="component" value="Unassembled WGS sequence"/>
</dbReference>
<gene>
    <name evidence="1" type="ORF">HNAJ_LOCUS11755</name>
</gene>
<proteinExistence type="predicted"/>
<reference evidence="3" key="1">
    <citation type="submission" date="2017-02" db="UniProtKB">
        <authorList>
            <consortium name="WormBaseParasite"/>
        </authorList>
    </citation>
    <scope>IDENTIFICATION</scope>
</reference>
<dbReference type="EMBL" id="UZAE01013774">
    <property type="protein sequence ID" value="VDO11276.1"/>
    <property type="molecule type" value="Genomic_DNA"/>
</dbReference>
<sequence length="136" mass="15894">MKEECTLQFNWDCKVTFVNLKLLWIQKALCTGAGRPLRRRRLRCLHSKPTLPAYRKTPQYTTRGSLIKEKALFLYEKLLRIPMDKFFSTYETRPGHLKMQSGLIQKAIELKKELQIDDKPKSLSLPMNPLADTDVL</sequence>
<dbReference type="OrthoDB" id="6434129at2759"/>
<name>A0A0R3TVC1_RODNA</name>